<dbReference type="RefSeq" id="WP_048854634.1">
    <property type="nucleotide sequence ID" value="NZ_NDFP01000001.1"/>
</dbReference>
<protein>
    <submittedName>
        <fullName evidence="1">Uncharacterized protein</fullName>
    </submittedName>
</protein>
<comment type="caution">
    <text evidence="1">The sequence shown here is derived from an EMBL/GenBank/DDBJ whole genome shotgun (WGS) entry which is preliminary data.</text>
</comment>
<evidence type="ECO:0000313" key="1">
    <source>
        <dbReference type="EMBL" id="PAL29386.1"/>
    </source>
</evidence>
<name>A0A270BZ95_9PROT</name>
<evidence type="ECO:0000313" key="2">
    <source>
        <dbReference type="Proteomes" id="UP000216033"/>
    </source>
</evidence>
<gene>
    <name evidence="1" type="ORF">B9K05_01750</name>
</gene>
<accession>A0A270BZ95</accession>
<dbReference type="EMBL" id="NDFP01000001">
    <property type="protein sequence ID" value="PAL29386.1"/>
    <property type="molecule type" value="Genomic_DNA"/>
</dbReference>
<reference evidence="1 2" key="1">
    <citation type="submission" date="2017-04" db="EMBL/GenBank/DDBJ databases">
        <title>Kefir bacterial isolates.</title>
        <authorList>
            <person name="Kim Y."/>
            <person name="Blasche S."/>
            <person name="Patil K.R."/>
        </authorList>
    </citation>
    <scope>NUCLEOTIDE SEQUENCE [LARGE SCALE GENOMIC DNA]</scope>
    <source>
        <strain evidence="1 2">KR-2</strain>
    </source>
</reference>
<sequence>MPIVPATGGLWLPSEAVPALLCEAGTRLVTNLHWRPTRLPLKNAAKAPGLPFAHEALPPLGKSAPSI</sequence>
<dbReference type="Proteomes" id="UP000216033">
    <property type="component" value="Unassembled WGS sequence"/>
</dbReference>
<organism evidence="1 2">
    <name type="scientific">Acetobacter syzygii</name>
    <dbReference type="NCBI Taxonomy" id="146476"/>
    <lineage>
        <taxon>Bacteria</taxon>
        <taxon>Pseudomonadati</taxon>
        <taxon>Pseudomonadota</taxon>
        <taxon>Alphaproteobacteria</taxon>
        <taxon>Acetobacterales</taxon>
        <taxon>Acetobacteraceae</taxon>
        <taxon>Acetobacter</taxon>
    </lineage>
</organism>
<proteinExistence type="predicted"/>
<keyword evidence="2" id="KW-1185">Reference proteome</keyword>
<dbReference type="AlphaFoldDB" id="A0A270BZ95"/>
<dbReference type="OrthoDB" id="9806601at2"/>